<dbReference type="CDD" id="cd04601">
    <property type="entry name" value="CBS_pair_IMPDH"/>
    <property type="match status" value="1"/>
</dbReference>
<dbReference type="STRING" id="273116.gene:9382210"/>
<evidence type="ECO:0000256" key="18">
    <source>
        <dbReference type="PROSITE-ProRule" id="PRU00703"/>
    </source>
</evidence>
<protein>
    <recommendedName>
        <fullName evidence="13 20">Inosine-5'-monophosphate dehydrogenase</fullName>
        <shortName evidence="13">IMP dehydrogenase</shortName>
        <shortName evidence="13">IMPD</shortName>
        <shortName evidence="13">IMPDH</shortName>
        <ecNumber evidence="13 20">1.1.1.205</ecNumber>
    </recommendedName>
</protein>
<dbReference type="HAMAP" id="MF_01964">
    <property type="entry name" value="IMPDH"/>
    <property type="match status" value="1"/>
</dbReference>
<dbReference type="NCBIfam" id="TIGR01302">
    <property type="entry name" value="IMP_dehydrog"/>
    <property type="match status" value="1"/>
</dbReference>
<evidence type="ECO:0000256" key="17">
    <source>
        <dbReference type="PIRSR" id="PIRSR000130-4"/>
    </source>
</evidence>
<dbReference type="PANTHER" id="PTHR11911:SF111">
    <property type="entry name" value="INOSINE-5'-MONOPHOSPHATE DEHYDROGENASE"/>
    <property type="match status" value="1"/>
</dbReference>
<keyword evidence="23" id="KW-1185">Reference proteome</keyword>
<keyword evidence="11 18" id="KW-0129">CBS domain</keyword>
<keyword evidence="5" id="KW-0677">Repeat</keyword>
<feature type="binding site" evidence="13 15">
    <location>
        <position position="300"/>
    </location>
    <ligand>
        <name>IMP</name>
        <dbReference type="ChEBI" id="CHEBI:58053"/>
    </ligand>
</feature>
<keyword evidence="9 13" id="KW-0560">Oxidoreductase</keyword>
<feature type="binding site" evidence="13">
    <location>
        <position position="465"/>
    </location>
    <ligand>
        <name>K(+)</name>
        <dbReference type="ChEBI" id="CHEBI:29103"/>
        <note>ligand shared between two tetrameric partners</note>
    </ligand>
</feature>
<evidence type="ECO:0000256" key="14">
    <source>
        <dbReference type="PIRSR" id="PIRSR000130-1"/>
    </source>
</evidence>
<feature type="binding site" evidence="13 15">
    <location>
        <begin position="335"/>
        <end position="337"/>
    </location>
    <ligand>
        <name>IMP</name>
        <dbReference type="ChEBI" id="CHEBI:58053"/>
    </ligand>
</feature>
<dbReference type="InterPro" id="IPR046342">
    <property type="entry name" value="CBS_dom_sf"/>
</dbReference>
<feature type="binding site" evidence="16">
    <location>
        <begin position="246"/>
        <end position="248"/>
    </location>
    <ligand>
        <name>NAD(+)</name>
        <dbReference type="ChEBI" id="CHEBI:57540"/>
    </ligand>
</feature>
<comment type="subunit">
    <text evidence="3 13">Homotetramer.</text>
</comment>
<feature type="binding site" evidence="13">
    <location>
        <position position="246"/>
    </location>
    <ligand>
        <name>NAD(+)</name>
        <dbReference type="ChEBI" id="CHEBI:57540"/>
    </ligand>
</feature>
<evidence type="ECO:0000256" key="15">
    <source>
        <dbReference type="PIRSR" id="PIRSR000130-2"/>
    </source>
</evidence>
<evidence type="ECO:0000256" key="10">
    <source>
        <dbReference type="ARBA" id="ARBA00023027"/>
    </source>
</evidence>
<keyword evidence="4 13" id="KW-0479">Metal-binding</keyword>
<evidence type="ECO:0000259" key="21">
    <source>
        <dbReference type="PROSITE" id="PS51371"/>
    </source>
</evidence>
<dbReference type="Gene3D" id="3.20.20.70">
    <property type="entry name" value="Aldolase class I"/>
    <property type="match status" value="1"/>
</dbReference>
<feature type="binding site" evidence="13">
    <location>
        <position position="464"/>
    </location>
    <ligand>
        <name>K(+)</name>
        <dbReference type="ChEBI" id="CHEBI:29103"/>
        <note>ligand shared between two tetrameric partners</note>
    </ligand>
</feature>
<dbReference type="PROSITE" id="PS51371">
    <property type="entry name" value="CBS"/>
    <property type="match status" value="2"/>
</dbReference>
<feature type="binding site" evidence="13 15">
    <location>
        <begin position="358"/>
        <end position="359"/>
    </location>
    <ligand>
        <name>IMP</name>
        <dbReference type="ChEBI" id="CHEBI:58053"/>
    </ligand>
</feature>
<dbReference type="eggNOG" id="arCOG00612">
    <property type="taxonomic scope" value="Archaea"/>
</dbReference>
<name>Q978L4_THEVO</name>
<dbReference type="OrthoDB" id="21361at2157"/>
<dbReference type="EC" id="1.1.1.205" evidence="13 20"/>
<keyword evidence="10 13" id="KW-0520">NAD</keyword>
<feature type="domain" description="CBS" evidence="21">
    <location>
        <begin position="97"/>
        <end position="154"/>
    </location>
</feature>
<organism evidence="22 23">
    <name type="scientific">Thermoplasma volcanium (strain ATCC 51530 / DSM 4299 / JCM 9571 / NBRC 15438 / GSS1)</name>
    <dbReference type="NCBI Taxonomy" id="273116"/>
    <lineage>
        <taxon>Archaea</taxon>
        <taxon>Methanobacteriati</taxon>
        <taxon>Thermoplasmatota</taxon>
        <taxon>Thermoplasmata</taxon>
        <taxon>Thermoplasmatales</taxon>
        <taxon>Thermoplasmataceae</taxon>
        <taxon>Thermoplasma</taxon>
    </lineage>
</organism>
<dbReference type="SUPFAM" id="SSF54631">
    <property type="entry name" value="CBS-domain pair"/>
    <property type="match status" value="1"/>
</dbReference>
<feature type="binding site" evidence="13 15">
    <location>
        <position position="409"/>
    </location>
    <ligand>
        <name>IMP</name>
        <dbReference type="ChEBI" id="CHEBI:58053"/>
    </ligand>
</feature>
<evidence type="ECO:0000313" key="22">
    <source>
        <dbReference type="EMBL" id="BAB60543.1"/>
    </source>
</evidence>
<dbReference type="InterPro" id="IPR001093">
    <property type="entry name" value="IMP_DH_GMPRt"/>
</dbReference>
<evidence type="ECO:0000256" key="20">
    <source>
        <dbReference type="RuleBase" id="RU003928"/>
    </source>
</evidence>
<dbReference type="InterPro" id="IPR005990">
    <property type="entry name" value="IMP_DH"/>
</dbReference>
<evidence type="ECO:0000256" key="16">
    <source>
        <dbReference type="PIRSR" id="PIRSR000130-3"/>
    </source>
</evidence>
<feature type="binding site" evidence="13 16">
    <location>
        <begin position="295"/>
        <end position="297"/>
    </location>
    <ligand>
        <name>NAD(+)</name>
        <dbReference type="ChEBI" id="CHEBI:57540"/>
    </ligand>
</feature>
<evidence type="ECO:0000256" key="11">
    <source>
        <dbReference type="ARBA" id="ARBA00023122"/>
    </source>
</evidence>
<dbReference type="GO" id="GO:0006177">
    <property type="term" value="P:GMP biosynthetic process"/>
    <property type="evidence" value="ECO:0007669"/>
    <property type="project" value="UniProtKB-UniRule"/>
</dbReference>
<dbReference type="AlphaFoldDB" id="Q978L4"/>
<evidence type="ECO:0000256" key="2">
    <source>
        <dbReference type="ARBA" id="ARBA00005502"/>
    </source>
</evidence>
<dbReference type="Pfam" id="PF00571">
    <property type="entry name" value="CBS"/>
    <property type="match status" value="2"/>
</dbReference>
<feature type="binding site" description="in other chain" evidence="13 17">
    <location>
        <position position="297"/>
    </location>
    <ligand>
        <name>K(+)</name>
        <dbReference type="ChEBI" id="CHEBI:29103"/>
        <note>ligand shared between two tetrameric partners</note>
    </ligand>
</feature>
<dbReference type="GO" id="GO:0003938">
    <property type="term" value="F:IMP dehydrogenase activity"/>
    <property type="evidence" value="ECO:0007669"/>
    <property type="project" value="UniProtKB-UniRule"/>
</dbReference>
<keyword evidence="6 13" id="KW-0332">GMP biosynthesis</keyword>
<feature type="binding site" description="in other chain" evidence="13 17">
    <location>
        <position position="302"/>
    </location>
    <ligand>
        <name>K(+)</name>
        <dbReference type="ChEBI" id="CHEBI:29103"/>
        <note>ligand shared between two tetrameric partners</note>
    </ligand>
</feature>
<evidence type="ECO:0000256" key="5">
    <source>
        <dbReference type="ARBA" id="ARBA00022737"/>
    </source>
</evidence>
<dbReference type="PaxDb" id="273116-14325640"/>
<dbReference type="PROSITE" id="PS00487">
    <property type="entry name" value="IMP_DH_GMP_RED"/>
    <property type="match status" value="1"/>
</dbReference>
<dbReference type="GO" id="GO:0006183">
    <property type="term" value="P:GTP biosynthetic process"/>
    <property type="evidence" value="ECO:0007669"/>
    <property type="project" value="TreeGrafter"/>
</dbReference>
<dbReference type="HOGENOM" id="CLU_022552_2_1_2"/>
<dbReference type="Pfam" id="PF00478">
    <property type="entry name" value="IMPDH"/>
    <property type="match status" value="1"/>
</dbReference>
<reference evidence="22 23" key="2">
    <citation type="journal article" date="2000" name="Proc. Natl. Acad. Sci. U.S.A.">
        <title>Archaeal adaptation to higher temperatures revealed by genomic sequence of Thermoplasma volcanium.</title>
        <authorList>
            <person name="Kawashima T."/>
            <person name="Amano N."/>
            <person name="Koike H."/>
            <person name="Makino S."/>
            <person name="Higuchi S."/>
            <person name="Kawashima-Ohya Y."/>
            <person name="Watanabe K."/>
            <person name="Yamazaki M."/>
            <person name="Kanehori K."/>
            <person name="Kawamoto T."/>
            <person name="Nunoshiba T."/>
            <person name="Yamamoto Y."/>
            <person name="Aramaki H."/>
            <person name="Makino K."/>
            <person name="Suzuki M."/>
        </authorList>
    </citation>
    <scope>NUCLEOTIDE SEQUENCE [LARGE SCALE GENOMIC DNA]</scope>
    <source>
        <strain evidence="23">ATCC 51530 / DSM 4299 / JCM 9571 / NBRC 15438 / GSS1</strain>
    </source>
</reference>
<dbReference type="PIRSF" id="PIRSF000130">
    <property type="entry name" value="IMPDH"/>
    <property type="match status" value="1"/>
</dbReference>
<feature type="domain" description="CBS" evidence="21">
    <location>
        <begin position="155"/>
        <end position="211"/>
    </location>
</feature>
<dbReference type="KEGG" id="tvo:TVG1445839"/>
<dbReference type="PhylomeDB" id="Q978L4"/>
<dbReference type="SMART" id="SM01240">
    <property type="entry name" value="IMPDH"/>
    <property type="match status" value="1"/>
</dbReference>
<evidence type="ECO:0000256" key="3">
    <source>
        <dbReference type="ARBA" id="ARBA00011881"/>
    </source>
</evidence>
<comment type="pathway">
    <text evidence="13 20">Purine metabolism; XMP biosynthesis via de novo pathway; XMP from IMP: step 1/1.</text>
</comment>
<dbReference type="PANTHER" id="PTHR11911">
    <property type="entry name" value="INOSINE-5-MONOPHOSPHATE DEHYDROGENASE RELATED"/>
    <property type="match status" value="1"/>
</dbReference>
<keyword evidence="8 13" id="KW-0630">Potassium</keyword>
<evidence type="ECO:0000256" key="8">
    <source>
        <dbReference type="ARBA" id="ARBA00022958"/>
    </source>
</evidence>
<evidence type="ECO:0000256" key="7">
    <source>
        <dbReference type="ARBA" id="ARBA00022755"/>
    </source>
</evidence>
<dbReference type="InterPro" id="IPR000644">
    <property type="entry name" value="CBS_dom"/>
</dbReference>
<dbReference type="CDD" id="cd00381">
    <property type="entry name" value="IMPDH"/>
    <property type="match status" value="1"/>
</dbReference>
<comment type="function">
    <text evidence="13">Catalyzes the conversion of inosine 5'-phosphate (IMP) to xanthosine 5'-phosphate (XMP), the first committed and rate-limiting step in the de novo synthesis of guanine nucleotides, and therefore plays an important role in the regulation of cell growth.</text>
</comment>
<dbReference type="EMBL" id="BA000011">
    <property type="protein sequence ID" value="BAB60543.1"/>
    <property type="molecule type" value="Genomic_DNA"/>
</dbReference>
<evidence type="ECO:0000256" key="9">
    <source>
        <dbReference type="ARBA" id="ARBA00023002"/>
    </source>
</evidence>
<accession>Q978L4</accession>
<dbReference type="InterPro" id="IPR013785">
    <property type="entry name" value="Aldolase_TIM"/>
</dbReference>
<comment type="caution">
    <text evidence="13">Lacks conserved residue(s) required for the propagation of feature annotation.</text>
</comment>
<dbReference type="UniPathway" id="UPA00601">
    <property type="reaction ID" value="UER00295"/>
</dbReference>
<feature type="active site" description="Thioimidate intermediate" evidence="13 14">
    <location>
        <position position="302"/>
    </location>
</feature>
<feature type="binding site" evidence="13 15">
    <location>
        <begin position="382"/>
        <end position="386"/>
    </location>
    <ligand>
        <name>IMP</name>
        <dbReference type="ChEBI" id="CHEBI:58053"/>
    </ligand>
</feature>
<dbReference type="GO" id="GO:0046872">
    <property type="term" value="F:metal ion binding"/>
    <property type="evidence" value="ECO:0007669"/>
    <property type="project" value="UniProtKB-UniRule"/>
</dbReference>
<reference evidence="22 23" key="1">
    <citation type="journal article" date="1999" name="Proc. Jpn. Acad.">
        <title>Determination of the complete genomic DNA sequence of Thermoplasma volvanium GSS1.</title>
        <authorList>
            <person name="Kawashima T."/>
            <person name="Yamamoto Y."/>
            <person name="Aramaki H."/>
            <person name="Nunoshiba T."/>
            <person name="Kawamoto T."/>
            <person name="Watanabe K."/>
            <person name="Yamazaki M."/>
            <person name="Kanehori K."/>
            <person name="Amano N."/>
            <person name="Ohya Y."/>
            <person name="Makino K."/>
            <person name="Suzuki M."/>
        </authorList>
    </citation>
    <scope>NUCLEOTIDE SEQUENCE [LARGE SCALE GENOMIC DNA]</scope>
    <source>
        <strain evidence="23">ATCC 51530 / DSM 4299 / JCM 9571 / NBRC 15438 / GSS1</strain>
    </source>
</reference>
<proteinExistence type="inferred from homology"/>
<dbReference type="GO" id="GO:0000166">
    <property type="term" value="F:nucleotide binding"/>
    <property type="evidence" value="ECO:0007669"/>
    <property type="project" value="UniProtKB-UniRule"/>
</dbReference>
<evidence type="ECO:0000256" key="12">
    <source>
        <dbReference type="ARBA" id="ARBA00048028"/>
    </source>
</evidence>
<comment type="similarity">
    <text evidence="2 13 19">Belongs to the IMPDH/GMPR family.</text>
</comment>
<evidence type="ECO:0000256" key="1">
    <source>
        <dbReference type="ARBA" id="ARBA00001958"/>
    </source>
</evidence>
<dbReference type="RefSeq" id="WP_010917633.1">
    <property type="nucleotide sequence ID" value="NC_002689.2"/>
</dbReference>
<dbReference type="SMART" id="SM00116">
    <property type="entry name" value="CBS"/>
    <property type="match status" value="2"/>
</dbReference>
<evidence type="ECO:0000256" key="6">
    <source>
        <dbReference type="ARBA" id="ARBA00022749"/>
    </source>
</evidence>
<comment type="cofactor">
    <cofactor evidence="1 13">
        <name>K(+)</name>
        <dbReference type="ChEBI" id="CHEBI:29103"/>
    </cofactor>
</comment>
<sequence>MYRDKFSNITEGYTFDDVLILPMKTGVEPKNVDVSSRLSRRINVKVPIVSSPMDTVTEEAMAIAMARYGAFGIIHRNQPREKEVEMVRRVKREETIIIRDVYTVSPETPIEVARTIMKTKNIAGLPVLKEEKLVGILTKRDLEFAKQGSTVSDVMVKNVITAPENVDLEDAINILHKNRIEKLPLVDKDNHLVGLITAKDIITRQRFPDATRDDEGQLMVGAAVGPFDLDRAIELERAGADLIVVDTAHADNENVLSSIKRMRKEISVDIVAGNIATAGAAEDLISCEVDGLRVGIGPGSICTTRIVAGVGVPQLTAISEVAEVAKEYGIPVIADGGIRYSGDIVKAIAAGADSVMLGSMLAGTEESPGQEMIINGRKYKAYRGMGSIGALSTGISDRYSKLGNGFIAEGVEGAVPYRGRVDEVLFQLVGGLRTGMGYVGAENIGKLKERARFVRISSNGLRESHPHDIRLISEPPNYQISNYNL</sequence>
<dbReference type="SUPFAM" id="SSF51412">
    <property type="entry name" value="Inosine monophosphate dehydrogenase (IMPDH)"/>
    <property type="match status" value="1"/>
</dbReference>
<dbReference type="GeneID" id="1442091"/>
<comment type="catalytic activity">
    <reaction evidence="12 13 20">
        <text>IMP + NAD(+) + H2O = XMP + NADH + H(+)</text>
        <dbReference type="Rhea" id="RHEA:11708"/>
        <dbReference type="ChEBI" id="CHEBI:15377"/>
        <dbReference type="ChEBI" id="CHEBI:15378"/>
        <dbReference type="ChEBI" id="CHEBI:57464"/>
        <dbReference type="ChEBI" id="CHEBI:57540"/>
        <dbReference type="ChEBI" id="CHEBI:57945"/>
        <dbReference type="ChEBI" id="CHEBI:58053"/>
        <dbReference type="EC" id="1.1.1.205"/>
    </reaction>
</comment>
<keyword evidence="7 13" id="KW-0658">Purine biosynthesis</keyword>
<evidence type="ECO:0000256" key="19">
    <source>
        <dbReference type="RuleBase" id="RU003927"/>
    </source>
</evidence>
<feature type="binding site" description="in other chain" evidence="13 17">
    <location>
        <position position="299"/>
    </location>
    <ligand>
        <name>K(+)</name>
        <dbReference type="ChEBI" id="CHEBI:29103"/>
        <note>ligand shared between two tetrameric partners</note>
    </ligand>
</feature>
<dbReference type="InterPro" id="IPR015875">
    <property type="entry name" value="IMP_DH/GMP_Rdtase_CS"/>
</dbReference>
<evidence type="ECO:0000256" key="4">
    <source>
        <dbReference type="ARBA" id="ARBA00022723"/>
    </source>
</evidence>
<dbReference type="FunFam" id="3.20.20.70:FF:000003">
    <property type="entry name" value="GMP reductase"/>
    <property type="match status" value="1"/>
</dbReference>
<gene>
    <name evidence="13" type="primary">guaB</name>
    <name evidence="22" type="ORF">TVG1445839</name>
</gene>
<feature type="binding site" evidence="13">
    <location>
        <position position="463"/>
    </location>
    <ligand>
        <name>K(+)</name>
        <dbReference type="ChEBI" id="CHEBI:29103"/>
        <note>ligand shared between two tetrameric partners</note>
    </ligand>
</feature>
<comment type="activity regulation">
    <text evidence="13">Mycophenolic acid (MPA) is a non-competitive inhibitor that prevents formation of the closed enzyme conformation by binding to the same site as the amobile flap. In contrast, mizoribine monophosphate (MZP) is a competitive inhibitor that induces the closed conformation. MPA is a potent inhibitor of mammalian IMPDHs but a poor inhibitor of the bacterial enzymes. MZP is a more potent inhibitor of bacterial IMPDH.</text>
</comment>
<evidence type="ECO:0000313" key="23">
    <source>
        <dbReference type="Proteomes" id="UP000001017"/>
    </source>
</evidence>
<evidence type="ECO:0000256" key="13">
    <source>
        <dbReference type="HAMAP-Rule" id="MF_01964"/>
    </source>
</evidence>
<dbReference type="Proteomes" id="UP000001017">
    <property type="component" value="Chromosome"/>
</dbReference>
<feature type="active site" description="Proton acceptor" evidence="13 14">
    <location>
        <position position="398"/>
    </location>
</feature>